<evidence type="ECO:0000256" key="2">
    <source>
        <dbReference type="ARBA" id="ARBA00022692"/>
    </source>
</evidence>
<dbReference type="InterPro" id="IPR011701">
    <property type="entry name" value="MFS"/>
</dbReference>
<keyword evidence="8" id="KW-1185">Reference proteome</keyword>
<dbReference type="PANTHER" id="PTHR24064">
    <property type="entry name" value="SOLUTE CARRIER FAMILY 22 MEMBER"/>
    <property type="match status" value="1"/>
</dbReference>
<keyword evidence="2 5" id="KW-0812">Transmembrane</keyword>
<proteinExistence type="predicted"/>
<feature type="transmembrane region" description="Helical" evidence="5">
    <location>
        <begin position="94"/>
        <end position="112"/>
    </location>
</feature>
<comment type="subcellular location">
    <subcellularLocation>
        <location evidence="1">Membrane</location>
        <topology evidence="1">Multi-pass membrane protein</topology>
    </subcellularLocation>
</comment>
<dbReference type="PROSITE" id="PS50850">
    <property type="entry name" value="MFS"/>
    <property type="match status" value="1"/>
</dbReference>
<dbReference type="InterPro" id="IPR036259">
    <property type="entry name" value="MFS_trans_sf"/>
</dbReference>
<evidence type="ECO:0000256" key="1">
    <source>
        <dbReference type="ARBA" id="ARBA00004141"/>
    </source>
</evidence>
<sequence>MSGNRYLNYIAVSAAEIPGYWTAVLLMGRIGRKPVLSGAFWVCAACQIGYIFMPEDLYAVSLAVYLVGKFSIAMVMTSVYVYTAELYPTKYRHSLFAFSSMMGRIGSILAPLTPAFGAAVWDDLPFALFAGFALLSGSLVLITPETLGSKLPDTMEEAEQIGRKQS</sequence>
<name>A0ABN8I311_9NEOP</name>
<feature type="non-terminal residue" evidence="7">
    <location>
        <position position="166"/>
    </location>
</feature>
<evidence type="ECO:0000256" key="5">
    <source>
        <dbReference type="SAM" id="Phobius"/>
    </source>
</evidence>
<dbReference type="Proteomes" id="UP000837857">
    <property type="component" value="Chromosome 17"/>
</dbReference>
<dbReference type="Gene3D" id="1.20.1250.20">
    <property type="entry name" value="MFS general substrate transporter like domains"/>
    <property type="match status" value="1"/>
</dbReference>
<feature type="transmembrane region" description="Helical" evidence="5">
    <location>
        <begin position="59"/>
        <end position="82"/>
    </location>
</feature>
<dbReference type="InterPro" id="IPR020846">
    <property type="entry name" value="MFS_dom"/>
</dbReference>
<reference evidence="7" key="1">
    <citation type="submission" date="2022-03" db="EMBL/GenBank/DDBJ databases">
        <authorList>
            <person name="Martin H S."/>
        </authorList>
    </citation>
    <scope>NUCLEOTIDE SEQUENCE</scope>
</reference>
<feature type="domain" description="Major facilitator superfamily (MFS) profile" evidence="6">
    <location>
        <begin position="1"/>
        <end position="148"/>
    </location>
</feature>
<dbReference type="EMBL" id="OW152829">
    <property type="protein sequence ID" value="CAH2047627.1"/>
    <property type="molecule type" value="Genomic_DNA"/>
</dbReference>
<evidence type="ECO:0000313" key="7">
    <source>
        <dbReference type="EMBL" id="CAH2047627.1"/>
    </source>
</evidence>
<gene>
    <name evidence="7" type="ORF">IPOD504_LOCUS5863</name>
</gene>
<protein>
    <recommendedName>
        <fullName evidence="6">Major facilitator superfamily (MFS) profile domain-containing protein</fullName>
    </recommendedName>
</protein>
<accession>A0ABN8I311</accession>
<dbReference type="SUPFAM" id="SSF103473">
    <property type="entry name" value="MFS general substrate transporter"/>
    <property type="match status" value="1"/>
</dbReference>
<organism evidence="7 8">
    <name type="scientific">Iphiclides podalirius</name>
    <name type="common">scarce swallowtail</name>
    <dbReference type="NCBI Taxonomy" id="110791"/>
    <lineage>
        <taxon>Eukaryota</taxon>
        <taxon>Metazoa</taxon>
        <taxon>Ecdysozoa</taxon>
        <taxon>Arthropoda</taxon>
        <taxon>Hexapoda</taxon>
        <taxon>Insecta</taxon>
        <taxon>Pterygota</taxon>
        <taxon>Neoptera</taxon>
        <taxon>Endopterygota</taxon>
        <taxon>Lepidoptera</taxon>
        <taxon>Glossata</taxon>
        <taxon>Ditrysia</taxon>
        <taxon>Papilionoidea</taxon>
        <taxon>Papilionidae</taxon>
        <taxon>Papilioninae</taxon>
        <taxon>Iphiclides</taxon>
    </lineage>
</organism>
<evidence type="ECO:0000259" key="6">
    <source>
        <dbReference type="PROSITE" id="PS50850"/>
    </source>
</evidence>
<evidence type="ECO:0000256" key="3">
    <source>
        <dbReference type="ARBA" id="ARBA00022989"/>
    </source>
</evidence>
<dbReference type="Pfam" id="PF07690">
    <property type="entry name" value="MFS_1"/>
    <property type="match status" value="1"/>
</dbReference>
<evidence type="ECO:0000256" key="4">
    <source>
        <dbReference type="ARBA" id="ARBA00023136"/>
    </source>
</evidence>
<feature type="transmembrane region" description="Helical" evidence="5">
    <location>
        <begin position="35"/>
        <end position="53"/>
    </location>
</feature>
<evidence type="ECO:0000313" key="8">
    <source>
        <dbReference type="Proteomes" id="UP000837857"/>
    </source>
</evidence>
<feature type="transmembrane region" description="Helical" evidence="5">
    <location>
        <begin position="124"/>
        <end position="142"/>
    </location>
</feature>
<keyword evidence="3 5" id="KW-1133">Transmembrane helix</keyword>
<keyword evidence="4 5" id="KW-0472">Membrane</keyword>